<dbReference type="InterPro" id="IPR029058">
    <property type="entry name" value="AB_hydrolase_fold"/>
</dbReference>
<dbReference type="STRING" id="568069.A0A1J1HYX7"/>
<evidence type="ECO:0000313" key="2">
    <source>
        <dbReference type="EMBL" id="CRK92754.1"/>
    </source>
</evidence>
<dbReference type="InterPro" id="IPR022742">
    <property type="entry name" value="Hydrolase_4"/>
</dbReference>
<dbReference type="EMBL" id="CVRI01000035">
    <property type="protein sequence ID" value="CRK92754.1"/>
    <property type="molecule type" value="Genomic_DNA"/>
</dbReference>
<dbReference type="Pfam" id="PF12146">
    <property type="entry name" value="Hydrolase_4"/>
    <property type="match status" value="1"/>
</dbReference>
<dbReference type="Gene3D" id="3.40.50.1820">
    <property type="entry name" value="alpha/beta hydrolase"/>
    <property type="match status" value="1"/>
</dbReference>
<dbReference type="GO" id="GO:0005886">
    <property type="term" value="C:plasma membrane"/>
    <property type="evidence" value="ECO:0007669"/>
    <property type="project" value="TreeGrafter"/>
</dbReference>
<sequence length="319" mass="36595">MKKTDRLTMEELSFKQLCSLFCCPPCPSKITAKMAFLPPKITYNLNEVKHEDETDGATDSSSSKKNQENKKKYEFVFMPEYIESGIGMDDEFMKKHFETFYTKTKRGNKIACLYIRNPKKDVKYTILFSHGNAADLGMLTSFYSRLVHHLNVNLFSYDYSGYGRSSGQPSEKNLYSDIEAAWDELIKRYDIKHDDIILYGQSIGTAPVVDLAAKFESAGVVLHSPLMSGIRLLLPVKRTWICDAFPIIDKISKIKSPTLIIHGTHDEIINFSHGLQIYDQCQNAVEPLWVKGAGHNDIEQFKSYFERLQNFMNHDLKDK</sequence>
<dbReference type="AlphaFoldDB" id="A0A1J1HYX7"/>
<dbReference type="GO" id="GO:0008474">
    <property type="term" value="F:palmitoyl-(protein) hydrolase activity"/>
    <property type="evidence" value="ECO:0007669"/>
    <property type="project" value="TreeGrafter"/>
</dbReference>
<reference evidence="2 3" key="1">
    <citation type="submission" date="2015-04" db="EMBL/GenBank/DDBJ databases">
        <authorList>
            <person name="Syromyatnikov M.Y."/>
            <person name="Popov V.N."/>
        </authorList>
    </citation>
    <scope>NUCLEOTIDE SEQUENCE [LARGE SCALE GENOMIC DNA]</scope>
</reference>
<protein>
    <submittedName>
        <fullName evidence="2">CLUMA_CG006323, isoform A</fullName>
    </submittedName>
</protein>
<feature type="domain" description="Serine aminopeptidase S33" evidence="1">
    <location>
        <begin position="122"/>
        <end position="229"/>
    </location>
</feature>
<dbReference type="PANTHER" id="PTHR12277:SF81">
    <property type="entry name" value="PROTEIN ABHD13"/>
    <property type="match status" value="1"/>
</dbReference>
<dbReference type="PANTHER" id="PTHR12277">
    <property type="entry name" value="ALPHA/BETA HYDROLASE DOMAIN-CONTAINING PROTEIN"/>
    <property type="match status" value="1"/>
</dbReference>
<dbReference type="OrthoDB" id="446723at2759"/>
<evidence type="ECO:0000313" key="3">
    <source>
        <dbReference type="Proteomes" id="UP000183832"/>
    </source>
</evidence>
<accession>A0A1J1HYX7</accession>
<name>A0A1J1HYX7_9DIPT</name>
<proteinExistence type="predicted"/>
<gene>
    <name evidence="2" type="primary">putative Alpha</name>
    <name evidence="2" type="ORF">CLUMA_CG006323</name>
</gene>
<keyword evidence="3" id="KW-1185">Reference proteome</keyword>
<dbReference type="GO" id="GO:0010008">
    <property type="term" value="C:endosome membrane"/>
    <property type="evidence" value="ECO:0007669"/>
    <property type="project" value="TreeGrafter"/>
</dbReference>
<dbReference type="SUPFAM" id="SSF53474">
    <property type="entry name" value="alpha/beta-Hydrolases"/>
    <property type="match status" value="1"/>
</dbReference>
<dbReference type="Proteomes" id="UP000183832">
    <property type="component" value="Unassembled WGS sequence"/>
</dbReference>
<evidence type="ECO:0000259" key="1">
    <source>
        <dbReference type="Pfam" id="PF12146"/>
    </source>
</evidence>
<organism evidence="2 3">
    <name type="scientific">Clunio marinus</name>
    <dbReference type="NCBI Taxonomy" id="568069"/>
    <lineage>
        <taxon>Eukaryota</taxon>
        <taxon>Metazoa</taxon>
        <taxon>Ecdysozoa</taxon>
        <taxon>Arthropoda</taxon>
        <taxon>Hexapoda</taxon>
        <taxon>Insecta</taxon>
        <taxon>Pterygota</taxon>
        <taxon>Neoptera</taxon>
        <taxon>Endopterygota</taxon>
        <taxon>Diptera</taxon>
        <taxon>Nematocera</taxon>
        <taxon>Chironomoidea</taxon>
        <taxon>Chironomidae</taxon>
        <taxon>Clunio</taxon>
    </lineage>
</organism>